<reference evidence="3 4" key="2">
    <citation type="submission" date="2018-11" db="EMBL/GenBank/DDBJ databases">
        <authorList>
            <consortium name="Pathogen Informatics"/>
        </authorList>
    </citation>
    <scope>NUCLEOTIDE SEQUENCE [LARGE SCALE GENOMIC DNA]</scope>
</reference>
<protein>
    <submittedName>
        <fullName evidence="5">FERM domain-containing protein</fullName>
    </submittedName>
</protein>
<feature type="region of interest" description="Disordered" evidence="1">
    <location>
        <begin position="224"/>
        <end position="285"/>
    </location>
</feature>
<keyword evidence="2" id="KW-1133">Transmembrane helix</keyword>
<evidence type="ECO:0000256" key="1">
    <source>
        <dbReference type="SAM" id="MobiDB-lite"/>
    </source>
</evidence>
<dbReference type="EMBL" id="UYRT01079613">
    <property type="protein sequence ID" value="VDN21047.1"/>
    <property type="molecule type" value="Genomic_DNA"/>
</dbReference>
<reference evidence="5" key="1">
    <citation type="submission" date="2016-06" db="UniProtKB">
        <authorList>
            <consortium name="WormBaseParasite"/>
        </authorList>
    </citation>
    <scope>IDENTIFICATION</scope>
</reference>
<feature type="compositionally biased region" description="Low complexity" evidence="1">
    <location>
        <begin position="353"/>
        <end position="372"/>
    </location>
</feature>
<dbReference type="AlphaFoldDB" id="A0A183DVP9"/>
<feature type="transmembrane region" description="Helical" evidence="2">
    <location>
        <begin position="82"/>
        <end position="100"/>
    </location>
</feature>
<dbReference type="SUPFAM" id="SSF49764">
    <property type="entry name" value="HSP20-like chaperones"/>
    <property type="match status" value="1"/>
</dbReference>
<feature type="transmembrane region" description="Helical" evidence="2">
    <location>
        <begin position="48"/>
        <end position="70"/>
    </location>
</feature>
<feature type="region of interest" description="Disordered" evidence="1">
    <location>
        <begin position="311"/>
        <end position="372"/>
    </location>
</feature>
<name>A0A183DVP9_9BILA</name>
<gene>
    <name evidence="3" type="ORF">GPUH_LOCUS12791</name>
</gene>
<dbReference type="Proteomes" id="UP000271098">
    <property type="component" value="Unassembled WGS sequence"/>
</dbReference>
<dbReference type="WBParaSite" id="GPUH_0001280401-mRNA-1">
    <property type="protein sequence ID" value="GPUH_0001280401-mRNA-1"/>
    <property type="gene ID" value="GPUH_0001280401"/>
</dbReference>
<accession>A0A183DVP9</accession>
<evidence type="ECO:0000313" key="4">
    <source>
        <dbReference type="Proteomes" id="UP000271098"/>
    </source>
</evidence>
<dbReference type="Gene3D" id="2.60.40.790">
    <property type="match status" value="1"/>
</dbReference>
<keyword evidence="2" id="KW-0472">Membrane</keyword>
<feature type="compositionally biased region" description="Polar residues" evidence="1">
    <location>
        <begin position="272"/>
        <end position="285"/>
    </location>
</feature>
<feature type="compositionally biased region" description="Basic and acidic residues" evidence="1">
    <location>
        <begin position="335"/>
        <end position="349"/>
    </location>
</feature>
<organism evidence="5">
    <name type="scientific">Gongylonema pulchrum</name>
    <dbReference type="NCBI Taxonomy" id="637853"/>
    <lineage>
        <taxon>Eukaryota</taxon>
        <taxon>Metazoa</taxon>
        <taxon>Ecdysozoa</taxon>
        <taxon>Nematoda</taxon>
        <taxon>Chromadorea</taxon>
        <taxon>Rhabditida</taxon>
        <taxon>Spirurina</taxon>
        <taxon>Spiruromorpha</taxon>
        <taxon>Spiruroidea</taxon>
        <taxon>Gongylonematidae</taxon>
        <taxon>Gongylonema</taxon>
    </lineage>
</organism>
<evidence type="ECO:0000313" key="3">
    <source>
        <dbReference type="EMBL" id="VDN21047.1"/>
    </source>
</evidence>
<keyword evidence="4" id="KW-1185">Reference proteome</keyword>
<proteinExistence type="predicted"/>
<keyword evidence="2" id="KW-0812">Transmembrane</keyword>
<dbReference type="OrthoDB" id="10654176at2759"/>
<feature type="compositionally biased region" description="Polar residues" evidence="1">
    <location>
        <begin position="253"/>
        <end position="263"/>
    </location>
</feature>
<evidence type="ECO:0000313" key="5">
    <source>
        <dbReference type="WBParaSite" id="GPUH_0001280401-mRNA-1"/>
    </source>
</evidence>
<evidence type="ECO:0000256" key="2">
    <source>
        <dbReference type="SAM" id="Phobius"/>
    </source>
</evidence>
<sequence>MIRDILKGLIVIWDKGHLDPSGLFLNPDGLRRKLKGVPSILKGFVGSFVIWLSLIVIIEGVIVILGLHQGGGKYRRGIRQDFMFYAFWSVYFQLNFLRFIDFYSFLIHLNGGICVFSIKITDSLKYGEYKQSTDLHVVRVTQKDILIDAVIFHERSLQINFHCLSDKDPILVRYGLDKSTQLIWHALLASDIIPEECQMRTDDREFVLKKRDPNQWTSGLLQCGSTNSLSGGRSSSVTRPHTSRPSVSYRYSGVSSTLASATSDRAGLPPKGQSSSTSHASKYQRTSYYPTTRVGYSPQSYVTTTFGYGSSSAAPSSATSTTLRSRSSSSVVRSADVRAREVSRPDNQKSLRSTSSSSFSSASASSASSYIV</sequence>
<feature type="compositionally biased region" description="Polar residues" evidence="1">
    <location>
        <begin position="237"/>
        <end position="246"/>
    </location>
</feature>
<feature type="compositionally biased region" description="Low complexity" evidence="1">
    <location>
        <begin position="311"/>
        <end position="334"/>
    </location>
</feature>
<dbReference type="InterPro" id="IPR008978">
    <property type="entry name" value="HSP20-like_chaperone"/>
</dbReference>
<feature type="compositionally biased region" description="Low complexity" evidence="1">
    <location>
        <begin position="224"/>
        <end position="236"/>
    </location>
</feature>